<dbReference type="Proteomes" id="UP000486601">
    <property type="component" value="Unassembled WGS sequence"/>
</dbReference>
<proteinExistence type="predicted"/>
<accession>A0A7X5SYD4</accession>
<name>A0A7X5SYD4_CLOSG</name>
<evidence type="ECO:0000313" key="3">
    <source>
        <dbReference type="EMBL" id="PHH00877.1"/>
    </source>
</evidence>
<evidence type="ECO:0000313" key="5">
    <source>
        <dbReference type="Proteomes" id="UP000486601"/>
    </source>
</evidence>
<dbReference type="Gene3D" id="3.90.660.10">
    <property type="match status" value="1"/>
</dbReference>
<feature type="domain" description="Amine oxidase" evidence="1">
    <location>
        <begin position="68"/>
        <end position="567"/>
    </location>
</feature>
<dbReference type="Gene3D" id="1.20.1440.240">
    <property type="match status" value="1"/>
</dbReference>
<organism evidence="2 5">
    <name type="scientific">Clostridium sporogenes</name>
    <dbReference type="NCBI Taxonomy" id="1509"/>
    <lineage>
        <taxon>Bacteria</taxon>
        <taxon>Bacillati</taxon>
        <taxon>Bacillota</taxon>
        <taxon>Clostridia</taxon>
        <taxon>Eubacteriales</taxon>
        <taxon>Clostridiaceae</taxon>
        <taxon>Clostridium</taxon>
    </lineage>
</organism>
<dbReference type="PANTHER" id="PTHR10742:SF410">
    <property type="entry name" value="LYSINE-SPECIFIC HISTONE DEMETHYLASE 2"/>
    <property type="match status" value="1"/>
</dbReference>
<dbReference type="AlphaFoldDB" id="A0A7X5SYD4"/>
<dbReference type="Gene3D" id="3.50.50.60">
    <property type="entry name" value="FAD/NAD(P)-binding domain"/>
    <property type="match status" value="1"/>
</dbReference>
<dbReference type="InterPro" id="IPR036188">
    <property type="entry name" value="FAD/NAD-bd_sf"/>
</dbReference>
<dbReference type="SUPFAM" id="SSF54373">
    <property type="entry name" value="FAD-linked reductases, C-terminal domain"/>
    <property type="match status" value="1"/>
</dbReference>
<gene>
    <name evidence="3" type="ORF">CRX47_13855</name>
    <name evidence="2" type="ORF">FDF70_14200</name>
</gene>
<dbReference type="GO" id="GO:0016491">
    <property type="term" value="F:oxidoreductase activity"/>
    <property type="evidence" value="ECO:0007669"/>
    <property type="project" value="InterPro"/>
</dbReference>
<reference evidence="2 5" key="2">
    <citation type="submission" date="2019-04" db="EMBL/GenBank/DDBJ databases">
        <title>Genome sequencing of Clostridium botulinum Groups I-IV and Clostridium butyricum.</title>
        <authorList>
            <person name="Brunt J."/>
            <person name="Van Vliet A.H.M."/>
            <person name="Stringer S.C."/>
            <person name="Carter A.T."/>
            <person name="Peck M.W."/>
        </authorList>
    </citation>
    <scope>NUCLEOTIDE SEQUENCE [LARGE SCALE GENOMIC DNA]</scope>
    <source>
        <strain evidence="2 5">IFR 18/108</strain>
    </source>
</reference>
<reference evidence="3 4" key="1">
    <citation type="submission" date="2017-09" db="EMBL/GenBank/DDBJ databases">
        <title>FDA dAtabase for Regulatory Grade micrObial Sequences (FDA-ARGOS): Supporting development and validation of Infectious Disease Dx tests.</title>
        <authorList>
            <person name="Kerrigan L."/>
            <person name="Long C."/>
            <person name="Tallon L.J."/>
            <person name="Sadzewicz L."/>
            <person name="Ott S."/>
            <person name="Zhao X."/>
            <person name="Nagaraj S."/>
            <person name="Vavikolanu K."/>
            <person name="Aluvathingal J."/>
            <person name="Nadendla S."/>
            <person name="Sichtig H."/>
        </authorList>
    </citation>
    <scope>NUCLEOTIDE SEQUENCE [LARGE SCALE GENOMIC DNA]</scope>
    <source>
        <strain evidence="3 4">FDAARGOS_423</strain>
    </source>
</reference>
<dbReference type="EMBL" id="SXCS01000008">
    <property type="protein sequence ID" value="NFR62602.1"/>
    <property type="molecule type" value="Genomic_DNA"/>
</dbReference>
<evidence type="ECO:0000313" key="4">
    <source>
        <dbReference type="Proteomes" id="UP000223854"/>
    </source>
</evidence>
<comment type="caution">
    <text evidence="2">The sequence shown here is derived from an EMBL/GenBank/DDBJ whole genome shotgun (WGS) entry which is preliminary data.</text>
</comment>
<dbReference type="RefSeq" id="WP_040109540.1">
    <property type="nucleotide sequence ID" value="NZ_CBCRVC010000013.1"/>
</dbReference>
<dbReference type="SUPFAM" id="SSF51905">
    <property type="entry name" value="FAD/NAD(P)-binding domain"/>
    <property type="match status" value="1"/>
</dbReference>
<protein>
    <submittedName>
        <fullName evidence="2">FAD-dependent oxidoreductase</fullName>
    </submittedName>
</protein>
<sequence>MEINEFMQPNNPTYEERDNMLKSALEEVGRIEDYDNIKELLAPKENITNIIPPGKGKGIKIGIIGGGVAGLSSAFELRKLGFDITIFEKQKERIGGRIYTYYFDRDKKMYGELGAMRIPVSHGTTWHYIDIFELETRPFVQENENGIIYIRNKRARNDPDGRSVMKKIYPEFNLSTFEKNISWQEILSYALGSELYNLDSSTRKELLQIKKEYSPKIKELGAISTRRIMAGKGLSEGAIELLSYLAPIVGYFYYGSYIENLQDEYIVNDYYRYYIKGGLSNLPISFYNSLMSKNPKEYISISNSNLGKVKWMNGRTVTGIYKIDEKNKVRIKYREGRSLETYCEDFDYIICAIPFSSLRSVEIYPMFTPEKMQAIKELGYESAQKTLFLCNNSFWEEGNKNERIIGGSSRTDLIISSIWYPNNCIKQNISINKNKKKHKKHKNYKSWSNPGVLLASYNLNLDSIRLGNIDEKIRVELIKRQVEKVHGLPKGYLDSIVESYKTIEWDHEQGFYGGITHYREEQQNLFAYASEQPEYDERVYFAGEHISQTHAWIQGALSTGMKAANRIAEHYKYSLNKLL</sequence>
<dbReference type="PANTHER" id="PTHR10742">
    <property type="entry name" value="FLAVIN MONOAMINE OXIDASE"/>
    <property type="match status" value="1"/>
</dbReference>
<dbReference type="InterPro" id="IPR050281">
    <property type="entry name" value="Flavin_monoamine_oxidase"/>
</dbReference>
<evidence type="ECO:0000313" key="2">
    <source>
        <dbReference type="EMBL" id="NFR62602.1"/>
    </source>
</evidence>
<dbReference type="InterPro" id="IPR002937">
    <property type="entry name" value="Amino_oxidase"/>
</dbReference>
<dbReference type="Pfam" id="PF01593">
    <property type="entry name" value="Amino_oxidase"/>
    <property type="match status" value="1"/>
</dbReference>
<dbReference type="EMBL" id="PDLH01000007">
    <property type="protein sequence ID" value="PHH00877.1"/>
    <property type="molecule type" value="Genomic_DNA"/>
</dbReference>
<keyword evidence="4" id="KW-1185">Reference proteome</keyword>
<dbReference type="Proteomes" id="UP000223854">
    <property type="component" value="Unassembled WGS sequence"/>
</dbReference>
<evidence type="ECO:0000259" key="1">
    <source>
        <dbReference type="Pfam" id="PF01593"/>
    </source>
</evidence>